<protein>
    <submittedName>
        <fullName evidence="1">Uncharacterized protein</fullName>
    </submittedName>
</protein>
<dbReference type="EMBL" id="LYBW01000029">
    <property type="protein sequence ID" value="ODR93214.1"/>
    <property type="molecule type" value="Genomic_DNA"/>
</dbReference>
<gene>
    <name evidence="1" type="ORF">A8M32_00875</name>
</gene>
<evidence type="ECO:0000313" key="2">
    <source>
        <dbReference type="Proteomes" id="UP000094342"/>
    </source>
</evidence>
<keyword evidence="2" id="KW-1185">Reference proteome</keyword>
<dbReference type="OrthoDB" id="5503043at2"/>
<dbReference type="Proteomes" id="UP000094342">
    <property type="component" value="Unassembled WGS sequence"/>
</dbReference>
<proteinExistence type="predicted"/>
<dbReference type="STRING" id="1752398.A8M32_00875"/>
<comment type="caution">
    <text evidence="1">The sequence shown here is derived from an EMBL/GenBank/DDBJ whole genome shotgun (WGS) entry which is preliminary data.</text>
</comment>
<name>A0A1E3VI47_9HYPH</name>
<sequence length="269" mass="28797">MLQSSHWISFALIVAVLPFLGGQVAAGSLGKDEPAHVEPVPGSKFNRVTLKRSAVERLGIETVAVRQMLAVRKRQVAAIVMNASDLEKIGVAARVSQPAAGLSPAARDVPATYVGMAWLRVLPISDAPKVAQDQLALVMPLVKGSGFRPLPARFVFPSSPDSTSEGGGSLYYVVDDAGMALLPQTRVLIELPYMAVSREAIPFSAVFFDEHGQAWVYTTPEPLKFMRHPILVDYVSKDLAFLSEGPPVGTEVVTTGASMLYGIEFGVGH</sequence>
<reference evidence="2" key="1">
    <citation type="submission" date="2016-05" db="EMBL/GenBank/DDBJ databases">
        <authorList>
            <person name="Li Y."/>
        </authorList>
    </citation>
    <scope>NUCLEOTIDE SEQUENCE [LARGE SCALE GENOMIC DNA]</scope>
    <source>
        <strain evidence="2">YIC4027</strain>
    </source>
</reference>
<accession>A0A1E3VI47</accession>
<evidence type="ECO:0000313" key="1">
    <source>
        <dbReference type="EMBL" id="ODR93214.1"/>
    </source>
</evidence>
<dbReference type="AlphaFoldDB" id="A0A1E3VI47"/>
<dbReference type="RefSeq" id="WP_069456533.1">
    <property type="nucleotide sequence ID" value="NZ_LYBW01000029.1"/>
</dbReference>
<organism evidence="1 2">
    <name type="scientific">Sinorhizobium alkalisoli</name>
    <dbReference type="NCBI Taxonomy" id="1752398"/>
    <lineage>
        <taxon>Bacteria</taxon>
        <taxon>Pseudomonadati</taxon>
        <taxon>Pseudomonadota</taxon>
        <taxon>Alphaproteobacteria</taxon>
        <taxon>Hyphomicrobiales</taxon>
        <taxon>Rhizobiaceae</taxon>
        <taxon>Sinorhizobium/Ensifer group</taxon>
        <taxon>Sinorhizobium</taxon>
    </lineage>
</organism>